<evidence type="ECO:0000313" key="2">
    <source>
        <dbReference type="Proteomes" id="UP000203589"/>
    </source>
</evidence>
<dbReference type="AlphaFoldDB" id="A0A222E961"/>
<organism evidence="1 2">
    <name type="scientific">Antarctobacter heliothermus</name>
    <dbReference type="NCBI Taxonomy" id="74033"/>
    <lineage>
        <taxon>Bacteria</taxon>
        <taxon>Pseudomonadati</taxon>
        <taxon>Pseudomonadota</taxon>
        <taxon>Alphaproteobacteria</taxon>
        <taxon>Rhodobacterales</taxon>
        <taxon>Roseobacteraceae</taxon>
        <taxon>Antarctobacter</taxon>
    </lineage>
</organism>
<dbReference type="KEGG" id="aht:ANTHELSMS3_04130"/>
<proteinExistence type="predicted"/>
<evidence type="ECO:0000313" key="1">
    <source>
        <dbReference type="EMBL" id="ASP22734.1"/>
    </source>
</evidence>
<dbReference type="Proteomes" id="UP000203589">
    <property type="component" value="Chromosome"/>
</dbReference>
<dbReference type="EMBL" id="CP022540">
    <property type="protein sequence ID" value="ASP22734.1"/>
    <property type="molecule type" value="Genomic_DNA"/>
</dbReference>
<keyword evidence="2" id="KW-1185">Reference proteome</keyword>
<sequence length="97" mass="11269">MTVGHDDLARGLDLSRNTVTLRTRGLPHVGSVYGQRRYRLADVLPRLRNRDHEHVLVRIDLKRNDGKELFVDDDAVKRARLLKRWLKGAQIERLFSG</sequence>
<name>A0A222E961_9RHOB</name>
<accession>A0A222E961</accession>
<reference evidence="1 2" key="1">
    <citation type="submission" date="2017-07" db="EMBL/GenBank/DDBJ databases">
        <title>Genome Sequence of Antarctobacter heliothermus Strain SMS3 Isolated from a culture of the Diatom Skeletonema marinoi.</title>
        <authorList>
            <person name="Topel M."/>
            <person name="Pinder M.I.M."/>
            <person name="Johansson O.N."/>
            <person name="Kourtchenko O."/>
            <person name="Godhe A."/>
            <person name="Clarke A.K."/>
        </authorList>
    </citation>
    <scope>NUCLEOTIDE SEQUENCE [LARGE SCALE GENOMIC DNA]</scope>
    <source>
        <strain evidence="1 2">SMS3</strain>
    </source>
</reference>
<protein>
    <submittedName>
        <fullName evidence="1">Uncharacterized protein</fullName>
    </submittedName>
</protein>
<gene>
    <name evidence="1" type="ORF">ANTHELSMS3_04130</name>
</gene>